<keyword evidence="2" id="KW-0645">Protease</keyword>
<organism evidence="8">
    <name type="scientific">marine metagenome</name>
    <dbReference type="NCBI Taxonomy" id="408172"/>
    <lineage>
        <taxon>unclassified sequences</taxon>
        <taxon>metagenomes</taxon>
        <taxon>ecological metagenomes</taxon>
    </lineage>
</organism>
<comment type="similarity">
    <text evidence="1">Belongs to the peptidase M16 family.</text>
</comment>
<dbReference type="AlphaFoldDB" id="A0A381RBU1"/>
<name>A0A381RBU1_9ZZZZ</name>
<evidence type="ECO:0008006" key="9">
    <source>
        <dbReference type="Google" id="ProtNLM"/>
    </source>
</evidence>
<protein>
    <recommendedName>
        <fullName evidence="9">Peptidase M16 N-terminal domain-containing protein</fullName>
    </recommendedName>
</protein>
<dbReference type="EMBL" id="UINC01001809">
    <property type="protein sequence ID" value="SUZ89202.1"/>
    <property type="molecule type" value="Genomic_DNA"/>
</dbReference>
<accession>A0A381RBU1</accession>
<feature type="domain" description="Peptidase M16 N-terminal" evidence="6">
    <location>
        <begin position="3"/>
        <end position="116"/>
    </location>
</feature>
<keyword evidence="5" id="KW-0482">Metalloprotease</keyword>
<keyword evidence="4" id="KW-0862">Zinc</keyword>
<dbReference type="SUPFAM" id="SSF63411">
    <property type="entry name" value="LuxS/MPP-like metallohydrolase"/>
    <property type="match status" value="2"/>
</dbReference>
<dbReference type="PANTHER" id="PTHR43690">
    <property type="entry name" value="NARDILYSIN"/>
    <property type="match status" value="1"/>
</dbReference>
<evidence type="ECO:0000256" key="1">
    <source>
        <dbReference type="ARBA" id="ARBA00007261"/>
    </source>
</evidence>
<dbReference type="InterPro" id="IPR011249">
    <property type="entry name" value="Metalloenz_LuxS/M16"/>
</dbReference>
<evidence type="ECO:0000259" key="7">
    <source>
        <dbReference type="Pfam" id="PF05193"/>
    </source>
</evidence>
<evidence type="ECO:0000256" key="3">
    <source>
        <dbReference type="ARBA" id="ARBA00022801"/>
    </source>
</evidence>
<dbReference type="GO" id="GO:0008237">
    <property type="term" value="F:metallopeptidase activity"/>
    <property type="evidence" value="ECO:0007669"/>
    <property type="project" value="UniProtKB-KW"/>
</dbReference>
<evidence type="ECO:0000313" key="8">
    <source>
        <dbReference type="EMBL" id="SUZ89202.1"/>
    </source>
</evidence>
<sequence>VPIVAVNIWYGVGSRNELPGHTGFAHLFEHMMFQGSKHVPKNKHFELIERAGGTLNATTWFDRTNYFETVPSRDLELALWLESDRMGWMLPAMDQEKLDNQRDVVKNEKRQRYDNQPYGDWDQRLQALIYPKDHPYHHPVIGSVEDLDAATLEDVAAFFGTYYVPNNAVLTIAGDFDESQVMDLVQRYFGEIEAGAPIPPLPGDSCLEPIIGDTVREHVFAEVPLARVIMGFRIPPYSSEDFAVAEVSRALLGMGRASRLYRALVRERRVAKGVVTYAFPLLTNASMLLTWATGYPDSTPEQLEAALTEEIEALVEAKQSEVDRAIALTETDLVRALEHVGERANLLSMFDLYFDDPDRLNHEIDRLRAVTVEQIRDFAASQLGSDNRAVLVYEPKRKS</sequence>
<dbReference type="InterPro" id="IPR050626">
    <property type="entry name" value="Peptidase_M16"/>
</dbReference>
<dbReference type="InterPro" id="IPR011765">
    <property type="entry name" value="Pept_M16_N"/>
</dbReference>
<keyword evidence="3" id="KW-0378">Hydrolase</keyword>
<dbReference type="Gene3D" id="3.30.830.10">
    <property type="entry name" value="Metalloenzyme, LuxS/M16 peptidase-like"/>
    <property type="match status" value="2"/>
</dbReference>
<gene>
    <name evidence="8" type="ORF">METZ01_LOCUS42056</name>
</gene>
<dbReference type="InterPro" id="IPR007863">
    <property type="entry name" value="Peptidase_M16_C"/>
</dbReference>
<dbReference type="GO" id="GO:0006508">
    <property type="term" value="P:proteolysis"/>
    <property type="evidence" value="ECO:0007669"/>
    <property type="project" value="UniProtKB-KW"/>
</dbReference>
<evidence type="ECO:0000256" key="5">
    <source>
        <dbReference type="ARBA" id="ARBA00023049"/>
    </source>
</evidence>
<dbReference type="Pfam" id="PF00675">
    <property type="entry name" value="Peptidase_M16"/>
    <property type="match status" value="1"/>
</dbReference>
<dbReference type="Pfam" id="PF05193">
    <property type="entry name" value="Peptidase_M16_C"/>
    <property type="match status" value="1"/>
</dbReference>
<feature type="domain" description="Peptidase M16 C-terminal" evidence="7">
    <location>
        <begin position="150"/>
        <end position="327"/>
    </location>
</feature>
<proteinExistence type="inferred from homology"/>
<reference evidence="8" key="1">
    <citation type="submission" date="2018-05" db="EMBL/GenBank/DDBJ databases">
        <authorList>
            <person name="Lanie J.A."/>
            <person name="Ng W.-L."/>
            <person name="Kazmierczak K.M."/>
            <person name="Andrzejewski T.M."/>
            <person name="Davidsen T.M."/>
            <person name="Wayne K.J."/>
            <person name="Tettelin H."/>
            <person name="Glass J.I."/>
            <person name="Rusch D."/>
            <person name="Podicherti R."/>
            <person name="Tsui H.-C.T."/>
            <person name="Winkler M.E."/>
        </authorList>
    </citation>
    <scope>NUCLEOTIDE SEQUENCE</scope>
</reference>
<evidence type="ECO:0000259" key="6">
    <source>
        <dbReference type="Pfam" id="PF00675"/>
    </source>
</evidence>
<dbReference type="GO" id="GO:0046872">
    <property type="term" value="F:metal ion binding"/>
    <property type="evidence" value="ECO:0007669"/>
    <property type="project" value="InterPro"/>
</dbReference>
<dbReference type="PANTHER" id="PTHR43690:SF35">
    <property type="entry name" value="NON-CATALYTIC MEMBER OF PEPTIDASE SUBFAMILY M16B-RELATED"/>
    <property type="match status" value="1"/>
</dbReference>
<feature type="non-terminal residue" evidence="8">
    <location>
        <position position="1"/>
    </location>
</feature>
<evidence type="ECO:0000256" key="2">
    <source>
        <dbReference type="ARBA" id="ARBA00022670"/>
    </source>
</evidence>
<evidence type="ECO:0000256" key="4">
    <source>
        <dbReference type="ARBA" id="ARBA00022833"/>
    </source>
</evidence>